<feature type="transmembrane region" description="Helical" evidence="1">
    <location>
        <begin position="39"/>
        <end position="60"/>
    </location>
</feature>
<reference evidence="2 4" key="1">
    <citation type="submission" date="2023-07" db="EMBL/GenBank/DDBJ databases">
        <title>Sorghum-associated microbial communities from plants grown in Nebraska, USA.</title>
        <authorList>
            <person name="Schachtman D."/>
        </authorList>
    </citation>
    <scope>NUCLEOTIDE SEQUENCE [LARGE SCALE GENOMIC DNA]</scope>
    <source>
        <strain evidence="2 4">BE198</strain>
    </source>
</reference>
<keyword evidence="1" id="KW-0472">Membrane</keyword>
<dbReference type="EMBL" id="JAVDVY010000001">
    <property type="protein sequence ID" value="MDR7134049.1"/>
    <property type="molecule type" value="Genomic_DNA"/>
</dbReference>
<evidence type="ECO:0000313" key="2">
    <source>
        <dbReference type="EMBL" id="MDR7134049.1"/>
    </source>
</evidence>
<name>A0ABU1W9C9_9GAMM</name>
<evidence type="ECO:0000313" key="4">
    <source>
        <dbReference type="Proteomes" id="UP001251524"/>
    </source>
</evidence>
<dbReference type="RefSeq" id="WP_310059684.1">
    <property type="nucleotide sequence ID" value="NZ_JAVDVY010000001.1"/>
</dbReference>
<dbReference type="EMBL" id="JAVDVY010000002">
    <property type="protein sequence ID" value="MDR7135719.1"/>
    <property type="molecule type" value="Genomic_DNA"/>
</dbReference>
<dbReference type="Proteomes" id="UP001251524">
    <property type="component" value="Unassembled WGS sequence"/>
</dbReference>
<evidence type="ECO:0000256" key="1">
    <source>
        <dbReference type="SAM" id="Phobius"/>
    </source>
</evidence>
<proteinExistence type="predicted"/>
<gene>
    <name evidence="2" type="ORF">J2X06_001233</name>
    <name evidence="3" type="ORF">J2X06_002928</name>
</gene>
<accession>A0ABU1W9C9</accession>
<protein>
    <submittedName>
        <fullName evidence="2">Uncharacterized protein</fullName>
    </submittedName>
</protein>
<sequence length="106" mass="11130">MTGNPYQAPTSVGQAFGDKATKLSISETLPVWWSFVWRATIYGFVFGVLLGAIGGVFAAVRGVPEQAQMYGAALGYLGTIPASMLALKQALSKHLVSLAALIGQRA</sequence>
<evidence type="ECO:0000313" key="3">
    <source>
        <dbReference type="EMBL" id="MDR7135719.1"/>
    </source>
</evidence>
<keyword evidence="4" id="KW-1185">Reference proteome</keyword>
<comment type="caution">
    <text evidence="2">The sequence shown here is derived from an EMBL/GenBank/DDBJ whole genome shotgun (WGS) entry which is preliminary data.</text>
</comment>
<keyword evidence="1" id="KW-1133">Transmembrane helix</keyword>
<organism evidence="2 4">
    <name type="scientific">Lysobacter niastensis</name>
    <dbReference type="NCBI Taxonomy" id="380629"/>
    <lineage>
        <taxon>Bacteria</taxon>
        <taxon>Pseudomonadati</taxon>
        <taxon>Pseudomonadota</taxon>
        <taxon>Gammaproteobacteria</taxon>
        <taxon>Lysobacterales</taxon>
        <taxon>Lysobacteraceae</taxon>
        <taxon>Lysobacter</taxon>
    </lineage>
</organism>
<keyword evidence="1" id="KW-0812">Transmembrane</keyword>